<proteinExistence type="predicted"/>
<protein>
    <submittedName>
        <fullName evidence="1">Uncharacterized protein</fullName>
    </submittedName>
</protein>
<dbReference type="GO" id="GO:0005794">
    <property type="term" value="C:Golgi apparatus"/>
    <property type="evidence" value="ECO:0007669"/>
    <property type="project" value="TreeGrafter"/>
</dbReference>
<name>A0AAN5C6X4_9BILA</name>
<dbReference type="Proteomes" id="UP001328107">
    <property type="component" value="Unassembled WGS sequence"/>
</dbReference>
<accession>A0AAN5C6X4</accession>
<dbReference type="Pfam" id="PF05742">
    <property type="entry name" value="TANGO2"/>
    <property type="match status" value="1"/>
</dbReference>
<keyword evidence="2" id="KW-1185">Reference proteome</keyword>
<sequence length="233" mass="25910">LSSPLPSLPSTLFLARSSPSPAMCNLFLSLRPPTGRHSLILLSNRDEVLARPTAEADWRDGILAGIDLQIPLKGTWFCINKQGKIGLLLAITQLPEHRRPDAKSRGRIAPDFLLSPMEGKEYCDSLKSTADEYDGFTFVAIDRPSGEYEMHSFTNAHVDELETKEWPKAAHVVGNCPPHTTYKKMERGRELLDEVLNGIVEETTSEEIAESLFAMGQDRVQCYPDAQLDSQVS</sequence>
<organism evidence="1 2">
    <name type="scientific">Pristionchus mayeri</name>
    <dbReference type="NCBI Taxonomy" id="1317129"/>
    <lineage>
        <taxon>Eukaryota</taxon>
        <taxon>Metazoa</taxon>
        <taxon>Ecdysozoa</taxon>
        <taxon>Nematoda</taxon>
        <taxon>Chromadorea</taxon>
        <taxon>Rhabditida</taxon>
        <taxon>Rhabditina</taxon>
        <taxon>Diplogasteromorpha</taxon>
        <taxon>Diplogasteroidea</taxon>
        <taxon>Neodiplogasteridae</taxon>
        <taxon>Pristionchus</taxon>
    </lineage>
</organism>
<dbReference type="AlphaFoldDB" id="A0AAN5C6X4"/>
<dbReference type="GO" id="GO:0009306">
    <property type="term" value="P:protein secretion"/>
    <property type="evidence" value="ECO:0007669"/>
    <property type="project" value="TreeGrafter"/>
</dbReference>
<comment type="caution">
    <text evidence="1">The sequence shown here is derived from an EMBL/GenBank/DDBJ whole genome shotgun (WGS) entry which is preliminary data.</text>
</comment>
<dbReference type="InterPro" id="IPR008551">
    <property type="entry name" value="TANGO2"/>
</dbReference>
<dbReference type="EMBL" id="BTRK01000001">
    <property type="protein sequence ID" value="GMR32945.1"/>
    <property type="molecule type" value="Genomic_DNA"/>
</dbReference>
<gene>
    <name evidence="1" type="ORF">PMAYCL1PPCAC_03140</name>
</gene>
<feature type="non-terminal residue" evidence="1">
    <location>
        <position position="1"/>
    </location>
</feature>
<evidence type="ECO:0000313" key="2">
    <source>
        <dbReference type="Proteomes" id="UP001328107"/>
    </source>
</evidence>
<dbReference type="PANTHER" id="PTHR17985:SF8">
    <property type="entry name" value="TRANSPORT AND GOLGI ORGANIZATION PROTEIN 2 HOMOLOG"/>
    <property type="match status" value="1"/>
</dbReference>
<dbReference type="GO" id="GO:0007030">
    <property type="term" value="P:Golgi organization"/>
    <property type="evidence" value="ECO:0007669"/>
    <property type="project" value="TreeGrafter"/>
</dbReference>
<evidence type="ECO:0000313" key="1">
    <source>
        <dbReference type="EMBL" id="GMR32945.1"/>
    </source>
</evidence>
<dbReference type="PANTHER" id="PTHR17985">
    <property type="entry name" value="SER/THR-RICH PROTEIN T10 IN DGCR REGION"/>
    <property type="match status" value="1"/>
</dbReference>
<reference evidence="2" key="1">
    <citation type="submission" date="2022-10" db="EMBL/GenBank/DDBJ databases">
        <title>Genome assembly of Pristionchus species.</title>
        <authorList>
            <person name="Yoshida K."/>
            <person name="Sommer R.J."/>
        </authorList>
    </citation>
    <scope>NUCLEOTIDE SEQUENCE [LARGE SCALE GENOMIC DNA]</scope>
    <source>
        <strain evidence="2">RS5460</strain>
    </source>
</reference>